<evidence type="ECO:0000259" key="3">
    <source>
        <dbReference type="Pfam" id="PF00535"/>
    </source>
</evidence>
<evidence type="ECO:0000256" key="1">
    <source>
        <dbReference type="ARBA" id="ARBA00022676"/>
    </source>
</evidence>
<proteinExistence type="predicted"/>
<sequence length="321" mass="37090">MENGTQNKLISVIVPVYNVESFLDQCVTSIINQTYSNFELILVDDGSKDSSGAICDEWYKKDSRIKVIHQSNGGLSAARNSGLDQAKGDYVCFIDSDDFVKENYLEAFMITMSKTDADIAICDIISAKLAEPEKPLDSVIQFTAKECRAWLTNPIAREYVLMVVSWNKMYKRELFNELRFEKGKLHEDEFMINKLLRMVNKVTFVPVKSYVYRNNEESITGKNNNNDIRHLHGIDAYVERIKSALEDEDDDKEFAAITLKWALLKLADFYRNGNPSMQNAVKKKYDAIFNEYQWLLTDKQRLKYKVFTVTPGLFCKKFVKF</sequence>
<organism evidence="4 5">
    <name type="scientific">Pseudobutyrivibrio xylanivorans</name>
    <dbReference type="NCBI Taxonomy" id="185007"/>
    <lineage>
        <taxon>Bacteria</taxon>
        <taxon>Bacillati</taxon>
        <taxon>Bacillota</taxon>
        <taxon>Clostridia</taxon>
        <taxon>Lachnospirales</taxon>
        <taxon>Lachnospiraceae</taxon>
        <taxon>Pseudobutyrivibrio</taxon>
    </lineage>
</organism>
<dbReference type="GO" id="GO:0016757">
    <property type="term" value="F:glycosyltransferase activity"/>
    <property type="evidence" value="ECO:0007669"/>
    <property type="project" value="UniProtKB-KW"/>
</dbReference>
<evidence type="ECO:0000256" key="2">
    <source>
        <dbReference type="ARBA" id="ARBA00022679"/>
    </source>
</evidence>
<name>A0A1G5S213_PSEXY</name>
<dbReference type="InterPro" id="IPR029044">
    <property type="entry name" value="Nucleotide-diphossugar_trans"/>
</dbReference>
<protein>
    <submittedName>
        <fullName evidence="4">Glycosyltransferase involved in cell wall bisynthesis</fullName>
    </submittedName>
</protein>
<dbReference type="Pfam" id="PF00535">
    <property type="entry name" value="Glycos_transf_2"/>
    <property type="match status" value="1"/>
</dbReference>
<reference evidence="4 5" key="1">
    <citation type="submission" date="2016-10" db="EMBL/GenBank/DDBJ databases">
        <authorList>
            <person name="de Groot N.N."/>
        </authorList>
    </citation>
    <scope>NUCLEOTIDE SEQUENCE [LARGE SCALE GENOMIC DNA]</scope>
    <source>
        <strain evidence="4 5">DSM 10317</strain>
    </source>
</reference>
<dbReference type="InterPro" id="IPR001173">
    <property type="entry name" value="Glyco_trans_2-like"/>
</dbReference>
<evidence type="ECO:0000313" key="4">
    <source>
        <dbReference type="EMBL" id="SCZ80177.1"/>
    </source>
</evidence>
<dbReference type="EMBL" id="FMWK01000012">
    <property type="protein sequence ID" value="SCZ80177.1"/>
    <property type="molecule type" value="Genomic_DNA"/>
</dbReference>
<dbReference type="PANTHER" id="PTHR22916:SF51">
    <property type="entry name" value="GLYCOSYLTRANSFERASE EPSH-RELATED"/>
    <property type="match status" value="1"/>
</dbReference>
<dbReference type="CDD" id="cd00761">
    <property type="entry name" value="Glyco_tranf_GTA_type"/>
    <property type="match status" value="1"/>
</dbReference>
<evidence type="ECO:0000313" key="5">
    <source>
        <dbReference type="Proteomes" id="UP000199428"/>
    </source>
</evidence>
<keyword evidence="1" id="KW-0328">Glycosyltransferase</keyword>
<dbReference type="Gene3D" id="3.90.550.10">
    <property type="entry name" value="Spore Coat Polysaccharide Biosynthesis Protein SpsA, Chain A"/>
    <property type="match status" value="1"/>
</dbReference>
<feature type="domain" description="Glycosyltransferase 2-like" evidence="3">
    <location>
        <begin position="11"/>
        <end position="178"/>
    </location>
</feature>
<dbReference type="SUPFAM" id="SSF53448">
    <property type="entry name" value="Nucleotide-diphospho-sugar transferases"/>
    <property type="match status" value="1"/>
</dbReference>
<dbReference type="AlphaFoldDB" id="A0A1G5S213"/>
<dbReference type="PANTHER" id="PTHR22916">
    <property type="entry name" value="GLYCOSYLTRANSFERASE"/>
    <property type="match status" value="1"/>
</dbReference>
<gene>
    <name evidence="4" type="ORF">SAMN02910350_02171</name>
</gene>
<keyword evidence="2 4" id="KW-0808">Transferase</keyword>
<dbReference type="Proteomes" id="UP000199428">
    <property type="component" value="Unassembled WGS sequence"/>
</dbReference>
<dbReference type="RefSeq" id="WP_090163389.1">
    <property type="nucleotide sequence ID" value="NZ_FMWK01000012.1"/>
</dbReference>
<accession>A0A1G5S213</accession>